<feature type="transmembrane region" description="Helical" evidence="1">
    <location>
        <begin position="363"/>
        <end position="381"/>
    </location>
</feature>
<evidence type="ECO:0000313" key="3">
    <source>
        <dbReference type="Proteomes" id="UP000680038"/>
    </source>
</evidence>
<protein>
    <submittedName>
        <fullName evidence="2">Uncharacterized protein</fullName>
    </submittedName>
</protein>
<feature type="transmembrane region" description="Helical" evidence="1">
    <location>
        <begin position="170"/>
        <end position="193"/>
    </location>
</feature>
<keyword evidence="1" id="KW-0472">Membrane</keyword>
<feature type="transmembrane region" description="Helical" evidence="1">
    <location>
        <begin position="418"/>
        <end position="437"/>
    </location>
</feature>
<dbReference type="Proteomes" id="UP000680038">
    <property type="component" value="Unassembled WGS sequence"/>
</dbReference>
<organism evidence="2 3">
    <name type="scientific">Dyadobacter helix</name>
    <dbReference type="NCBI Taxonomy" id="2822344"/>
    <lineage>
        <taxon>Bacteria</taxon>
        <taxon>Pseudomonadati</taxon>
        <taxon>Bacteroidota</taxon>
        <taxon>Cytophagia</taxon>
        <taxon>Cytophagales</taxon>
        <taxon>Spirosomataceae</taxon>
        <taxon>Dyadobacter</taxon>
    </lineage>
</organism>
<evidence type="ECO:0000256" key="1">
    <source>
        <dbReference type="SAM" id="Phobius"/>
    </source>
</evidence>
<dbReference type="EMBL" id="CAJRAF010000002">
    <property type="protein sequence ID" value="CAG5009477.1"/>
    <property type="molecule type" value="Genomic_DNA"/>
</dbReference>
<sequence length="497" mass="57075">MKKLTAVTLAYISLPTFLFLFLWLKFYIAVCAVAALLLAFYLAVKYVQADGADLDRAKFVPLLGSSFFLSFLVCIFSEFGWLPYQSYDYLAHNFKFNMLATDDIPLYDEARGIYMCYYLGNYIVPSLLGKYTSLSLVKLYFFLWSSLGIGLSFIWIQVKLIGLTHYKRVLVICAAVVVGCYVCVIFPVLSWLFPDWTFIDKNGISINNEFVLNQIPVFTRNLSESPQHALPAILGISFLLAVINRPTYIFALAYFFLSTLFLTPFAAIGLSGFMLMGFVRNVYREGKEYFRRALVYGVLLLTGFLPVIIFLLSSEATDMESNRVIWQAGAVHWWGYYSLYLFSAYGIWFVFFRNDLLLFDSRAVVISLVSVLILSLFQIGHFNDLNIRSAIIPQVVLGLSIGYVIVTQVKLRFRQVLFTLGMLFWGMNLLSPVKFFYDRFFTFRGLIKTTIEAPSDPRLGSNYYDTIEKAYQGHEIEVLKQYSLKRGGFFEEYLLKK</sequence>
<gene>
    <name evidence="2" type="ORF">DYBT9275_04508</name>
</gene>
<proteinExistence type="predicted"/>
<name>A0A916NMY0_9BACT</name>
<accession>A0A916NMY0</accession>
<dbReference type="AlphaFoldDB" id="A0A916NMY0"/>
<dbReference type="RefSeq" id="WP_215240878.1">
    <property type="nucleotide sequence ID" value="NZ_CAJRAF010000002.1"/>
</dbReference>
<reference evidence="2" key="1">
    <citation type="submission" date="2021-04" db="EMBL/GenBank/DDBJ databases">
        <authorList>
            <person name="Rodrigo-Torres L."/>
            <person name="Arahal R. D."/>
            <person name="Lucena T."/>
        </authorList>
    </citation>
    <scope>NUCLEOTIDE SEQUENCE</scope>
    <source>
        <strain evidence="2">CECT 9275</strain>
    </source>
</reference>
<keyword evidence="1" id="KW-1133">Transmembrane helix</keyword>
<feature type="transmembrane region" description="Helical" evidence="1">
    <location>
        <begin position="59"/>
        <end position="82"/>
    </location>
</feature>
<keyword evidence="1" id="KW-0812">Transmembrane</keyword>
<feature type="transmembrane region" description="Helical" evidence="1">
    <location>
        <begin position="387"/>
        <end position="406"/>
    </location>
</feature>
<feature type="transmembrane region" description="Helical" evidence="1">
    <location>
        <begin position="139"/>
        <end position="158"/>
    </location>
</feature>
<evidence type="ECO:0000313" key="2">
    <source>
        <dbReference type="EMBL" id="CAG5009477.1"/>
    </source>
</evidence>
<feature type="transmembrane region" description="Helical" evidence="1">
    <location>
        <begin position="20"/>
        <end position="47"/>
    </location>
</feature>
<comment type="caution">
    <text evidence="2">The sequence shown here is derived from an EMBL/GenBank/DDBJ whole genome shotgun (WGS) entry which is preliminary data.</text>
</comment>
<keyword evidence="3" id="KW-1185">Reference proteome</keyword>
<feature type="transmembrane region" description="Helical" evidence="1">
    <location>
        <begin position="333"/>
        <end position="351"/>
    </location>
</feature>
<feature type="transmembrane region" description="Helical" evidence="1">
    <location>
        <begin position="293"/>
        <end position="313"/>
    </location>
</feature>
<feature type="transmembrane region" description="Helical" evidence="1">
    <location>
        <begin position="248"/>
        <end position="273"/>
    </location>
</feature>